<dbReference type="EMBL" id="POTM01000067">
    <property type="protein sequence ID" value="TLH58419.1"/>
    <property type="molecule type" value="Genomic_DNA"/>
</dbReference>
<gene>
    <name evidence="1" type="ORF">C1S79_27540</name>
</gene>
<dbReference type="AlphaFoldDB" id="A0A7I7ZTM0"/>
<proteinExistence type="predicted"/>
<keyword evidence="2" id="KW-1185">Reference proteome</keyword>
<dbReference type="RefSeq" id="WP_138251293.1">
    <property type="nucleotide sequence ID" value="NZ_AP022616.1"/>
</dbReference>
<sequence>MVDFNFEINEAGMQQLQQELEEKFAAGLQVPLDGDEETAVQSVLDQMSSMGITPNESEVRKIVRDARG</sequence>
<evidence type="ECO:0000313" key="2">
    <source>
        <dbReference type="Proteomes" id="UP000309984"/>
    </source>
</evidence>
<comment type="caution">
    <text evidence="1">The sequence shown here is derived from an EMBL/GenBank/DDBJ whole genome shotgun (WGS) entry which is preliminary data.</text>
</comment>
<evidence type="ECO:0000313" key="1">
    <source>
        <dbReference type="EMBL" id="TLH58419.1"/>
    </source>
</evidence>
<organism evidence="1 2">
    <name type="scientific">Mycolicibacterium phocaicum</name>
    <dbReference type="NCBI Taxonomy" id="319706"/>
    <lineage>
        <taxon>Bacteria</taxon>
        <taxon>Bacillati</taxon>
        <taxon>Actinomycetota</taxon>
        <taxon>Actinomycetes</taxon>
        <taxon>Mycobacteriales</taxon>
        <taxon>Mycobacteriaceae</taxon>
        <taxon>Mycolicibacterium</taxon>
    </lineage>
</organism>
<name>A0A7I7ZTM0_9MYCO</name>
<reference evidence="1 2" key="1">
    <citation type="submission" date="2018-01" db="EMBL/GenBank/DDBJ databases">
        <title>Comparative genomics of Mycobacterium mucogenicum and Mycobacterium neoaurum clade members emphasizing tRNA and non-coding RNA.</title>
        <authorList>
            <person name="Behra P.R.K."/>
            <person name="Pettersson B.M.F."/>
            <person name="Das S."/>
            <person name="Dasgupta S."/>
            <person name="Kirsebom L.A."/>
        </authorList>
    </citation>
    <scope>NUCLEOTIDE SEQUENCE [LARGE SCALE GENOMIC DNA]</scope>
    <source>
        <strain evidence="1 2">DSM 45104</strain>
    </source>
</reference>
<accession>A0A7I7ZTM0</accession>
<protein>
    <submittedName>
        <fullName evidence="1">Uncharacterized protein</fullName>
    </submittedName>
</protein>
<dbReference type="Proteomes" id="UP000309984">
    <property type="component" value="Unassembled WGS sequence"/>
</dbReference>